<evidence type="ECO:0000256" key="4">
    <source>
        <dbReference type="PIRNR" id="PIRNR036492"/>
    </source>
</evidence>
<dbReference type="InterPro" id="IPR016163">
    <property type="entry name" value="Ald_DH_C"/>
</dbReference>
<evidence type="ECO:0000313" key="10">
    <source>
        <dbReference type="EMBL" id="CDO52242.1"/>
    </source>
</evidence>
<evidence type="ECO:0000256" key="6">
    <source>
        <dbReference type="PROSITE-ProRule" id="PRU10007"/>
    </source>
</evidence>
<evidence type="ECO:0000256" key="7">
    <source>
        <dbReference type="RuleBase" id="RU003345"/>
    </source>
</evidence>
<feature type="domain" description="Aldehyde dehydrogenase" evidence="9">
    <location>
        <begin position="20"/>
        <end position="451"/>
    </location>
</feature>
<feature type="transmembrane region" description="Helical" evidence="8">
    <location>
        <begin position="501"/>
        <end position="519"/>
    </location>
</feature>
<dbReference type="InterPro" id="IPR015590">
    <property type="entry name" value="Aldehyde_DH_dom"/>
</dbReference>
<dbReference type="EMBL" id="CCBN010000002">
    <property type="protein sequence ID" value="CDO52242.1"/>
    <property type="molecule type" value="Genomic_DNA"/>
</dbReference>
<comment type="caution">
    <text evidence="10">The sequence shown here is derived from an EMBL/GenBank/DDBJ whole genome shotgun (WGS) entry which is preliminary data.</text>
</comment>
<dbReference type="FunFam" id="3.40.605.10:FF:000004">
    <property type="entry name" value="Aldehyde dehydrogenase"/>
    <property type="match status" value="1"/>
</dbReference>
<dbReference type="Proteomes" id="UP000242525">
    <property type="component" value="Unassembled WGS sequence"/>
</dbReference>
<dbReference type="InterPro" id="IPR016162">
    <property type="entry name" value="Ald_DH_N"/>
</dbReference>
<dbReference type="SUPFAM" id="SSF53720">
    <property type="entry name" value="ALDH-like"/>
    <property type="match status" value="1"/>
</dbReference>
<evidence type="ECO:0000256" key="1">
    <source>
        <dbReference type="ARBA" id="ARBA00009986"/>
    </source>
</evidence>
<dbReference type="GO" id="GO:0006081">
    <property type="term" value="P:aldehyde metabolic process"/>
    <property type="evidence" value="ECO:0007669"/>
    <property type="project" value="InterPro"/>
</dbReference>
<evidence type="ECO:0000259" key="9">
    <source>
        <dbReference type="Pfam" id="PF00171"/>
    </source>
</evidence>
<evidence type="ECO:0000256" key="8">
    <source>
        <dbReference type="SAM" id="Phobius"/>
    </source>
</evidence>
<keyword evidence="11" id="KW-1185">Reference proteome</keyword>
<dbReference type="Gene3D" id="3.40.605.10">
    <property type="entry name" value="Aldehyde Dehydrogenase, Chain A, domain 1"/>
    <property type="match status" value="1"/>
</dbReference>
<dbReference type="PANTHER" id="PTHR43570">
    <property type="entry name" value="ALDEHYDE DEHYDROGENASE"/>
    <property type="match status" value="1"/>
</dbReference>
<evidence type="ECO:0000313" key="11">
    <source>
        <dbReference type="Proteomes" id="UP000242525"/>
    </source>
</evidence>
<dbReference type="PIRSF" id="PIRSF036492">
    <property type="entry name" value="ALDH"/>
    <property type="match status" value="1"/>
</dbReference>
<keyword evidence="3" id="KW-0520">NAD</keyword>
<feature type="active site" evidence="5">
    <location>
        <position position="262"/>
    </location>
</feature>
<dbReference type="STRING" id="1173061.A0A0J9X635"/>
<dbReference type="OrthoDB" id="440325at2759"/>
<keyword evidence="8" id="KW-1133">Transmembrane helix</keyword>
<dbReference type="FunFam" id="3.40.309.10:FF:000025">
    <property type="entry name" value="Aldehyde dehydrogenase"/>
    <property type="match status" value="1"/>
</dbReference>
<keyword evidence="8" id="KW-0472">Membrane</keyword>
<dbReference type="Pfam" id="PF00171">
    <property type="entry name" value="Aldedh"/>
    <property type="match status" value="1"/>
</dbReference>
<gene>
    <name evidence="10" type="ORF">BN980_GECA02s07941g</name>
</gene>
<organism evidence="10 11">
    <name type="scientific">Geotrichum candidum</name>
    <name type="common">Oospora lactis</name>
    <name type="synonym">Dipodascus geotrichum</name>
    <dbReference type="NCBI Taxonomy" id="1173061"/>
    <lineage>
        <taxon>Eukaryota</taxon>
        <taxon>Fungi</taxon>
        <taxon>Dikarya</taxon>
        <taxon>Ascomycota</taxon>
        <taxon>Saccharomycotina</taxon>
        <taxon>Dipodascomycetes</taxon>
        <taxon>Dipodascales</taxon>
        <taxon>Dipodascaceae</taxon>
        <taxon>Geotrichum</taxon>
    </lineage>
</organism>
<proteinExistence type="inferred from homology"/>
<keyword evidence="8" id="KW-0812">Transmembrane</keyword>
<accession>A0A0J9X635</accession>
<dbReference type="InterPro" id="IPR016161">
    <property type="entry name" value="Ald_DH/histidinol_DH"/>
</dbReference>
<name>A0A0J9X635_GEOCN</name>
<evidence type="ECO:0000256" key="5">
    <source>
        <dbReference type="PIRSR" id="PIRSR036492-1"/>
    </source>
</evidence>
<dbReference type="InterPro" id="IPR012394">
    <property type="entry name" value="Aldehyde_DH_NAD(P)"/>
</dbReference>
<keyword evidence="2 4" id="KW-0560">Oxidoreductase</keyword>
<dbReference type="PROSITE" id="PS00687">
    <property type="entry name" value="ALDEHYDE_DEHYDR_GLU"/>
    <property type="match status" value="1"/>
</dbReference>
<evidence type="ECO:0000256" key="2">
    <source>
        <dbReference type="ARBA" id="ARBA00023002"/>
    </source>
</evidence>
<dbReference type="GO" id="GO:0005737">
    <property type="term" value="C:cytoplasm"/>
    <property type="evidence" value="ECO:0007669"/>
    <property type="project" value="TreeGrafter"/>
</dbReference>
<comment type="similarity">
    <text evidence="1 4 7">Belongs to the aldehyde dehydrogenase family.</text>
</comment>
<sequence length="526" mass="58284">MPSSFKVSSFEDIPIETPLEDIPINVNRVRNGFKSHKTLSLEFRKGQLRNIYYAILDNLDLIYASIQLDLNKSQLETDLTEISFIFKEINYFIDNLDKLAKPESIGIELIMKPATGHIYKNPYGTVLIISPWNYPVVLAFSPVIAAIAAGNSVVLKCSELCPNTSRLVIKLLNTALDPEIFTGVTGAIPQSTALLKEKFDKIMYTGNSVVGRIVSRAAAEHLTPVLLELGGKSPVIITKNADVKLAARRVLWGKQVNAGQTCVAPDYILVDAAIKPKFIAELKKAYKEYFPDDDKETWSSYSHIINERHFDRVSGILNKTEGTVIVGGITDANSKLIAPTFVDDIKPSDALMEDELFGPLIGIITVHSTQEAIEFICKEHDTPLALYIFSNSTKEQEEIIAKTRSGGVGINDPLMHVALLNAPFGGVGESGTGGGYHGKFGFEAFSHSRTVFSQSSIVEKLLTIRYPPYLPWKQDAYHKMTARNPWFSRDGPVKKSLFKRLFGVKVLAVLILPAVAYLYKLYKPQA</sequence>
<dbReference type="Gene3D" id="3.40.309.10">
    <property type="entry name" value="Aldehyde Dehydrogenase, Chain A, domain 2"/>
    <property type="match status" value="1"/>
</dbReference>
<dbReference type="GO" id="GO:0004029">
    <property type="term" value="F:aldehyde dehydrogenase (NAD+) activity"/>
    <property type="evidence" value="ECO:0007669"/>
    <property type="project" value="TreeGrafter"/>
</dbReference>
<reference evidence="10" key="1">
    <citation type="submission" date="2014-03" db="EMBL/GenBank/DDBJ databases">
        <authorList>
            <person name="Casaregola S."/>
        </authorList>
    </citation>
    <scope>NUCLEOTIDE SEQUENCE [LARGE SCALE GENOMIC DNA]</scope>
    <source>
        <strain evidence="10">CLIB 918</strain>
    </source>
</reference>
<feature type="active site" evidence="5 6">
    <location>
        <position position="228"/>
    </location>
</feature>
<protein>
    <recommendedName>
        <fullName evidence="4">Aldehyde dehydrogenase</fullName>
    </recommendedName>
</protein>
<dbReference type="AlphaFoldDB" id="A0A0J9X635"/>
<dbReference type="InterPro" id="IPR029510">
    <property type="entry name" value="Ald_DH_CS_GLU"/>
</dbReference>
<evidence type="ECO:0000256" key="3">
    <source>
        <dbReference type="ARBA" id="ARBA00023027"/>
    </source>
</evidence>
<dbReference type="PANTHER" id="PTHR43570:SF16">
    <property type="entry name" value="ALDEHYDE DEHYDROGENASE TYPE III, ISOFORM Q"/>
    <property type="match status" value="1"/>
</dbReference>